<dbReference type="InterPro" id="IPR055703">
    <property type="entry name" value="DUF7279"/>
</dbReference>
<dbReference type="Proteomes" id="UP000030739">
    <property type="component" value="Segment"/>
</dbReference>
<evidence type="ECO:0000313" key="1">
    <source>
        <dbReference type="EMBL" id="AHY25066.1"/>
    </source>
</evidence>
<dbReference type="Pfam" id="PF23945">
    <property type="entry name" value="DUF7279"/>
    <property type="match status" value="1"/>
</dbReference>
<organism evidence="1 2">
    <name type="scientific">Pectobacterium bacteriophage PM2</name>
    <dbReference type="NCBI Taxonomy" id="1429794"/>
    <lineage>
        <taxon>Viruses</taxon>
        <taxon>Duplodnaviria</taxon>
        <taxon>Heunggongvirae</taxon>
        <taxon>Uroviricota</taxon>
        <taxon>Caudoviricetes</taxon>
        <taxon>Pantevenvirales</taxon>
        <taxon>Straboviridae</taxon>
        <taxon>Tevenvirinae</taxon>
        <taxon>Mosugukvirus</taxon>
        <taxon>Mosugukvirus pm2</taxon>
    </lineage>
</organism>
<protein>
    <submittedName>
        <fullName evidence="1">Uncharacterized protein</fullName>
    </submittedName>
</protein>
<proteinExistence type="predicted"/>
<dbReference type="OrthoDB" id="27301at10239"/>
<gene>
    <name evidence="1" type="ORF">PM2_104</name>
</gene>
<accession>A0A0A0Q0E2</accession>
<evidence type="ECO:0000313" key="2">
    <source>
        <dbReference type="Proteomes" id="UP000030739"/>
    </source>
</evidence>
<dbReference type="EMBL" id="KF835987">
    <property type="protein sequence ID" value="AHY25066.1"/>
    <property type="molecule type" value="Genomic_DNA"/>
</dbReference>
<dbReference type="GeneID" id="26637997"/>
<sequence length="75" mass="9038">MTTTTLITKDKDIALWSSYGRPSSKLTRWYLEAVCRETGRREIGKYVCKPTKKQIRKFKRWAKWSIQFDLYWSSL</sequence>
<reference evidence="1 2" key="1">
    <citation type="journal article" date="2015" name="Plant Pathol. J.">
        <title>Isolation and Genomic Characterization of the T4-Like Bacteriophage PM2 Infecting Pectobacterium carotovorum subsp. carotovorum.</title>
        <authorList>
            <person name="Lim J.A."/>
            <person name="Lee D.H."/>
            <person name="Heu S."/>
        </authorList>
    </citation>
    <scope>NUCLEOTIDE SEQUENCE [LARGE SCALE GENOMIC DNA]</scope>
</reference>
<keyword evidence="2" id="KW-1185">Reference proteome</keyword>
<dbReference type="KEGG" id="vg:26637997"/>
<name>A0A0A0Q0E2_9CAUD</name>
<dbReference type="RefSeq" id="YP_009211525.1">
    <property type="nucleotide sequence ID" value="NC_028940.1"/>
</dbReference>